<feature type="signal peptide" evidence="2">
    <location>
        <begin position="1"/>
        <end position="24"/>
    </location>
</feature>
<gene>
    <name evidence="3" type="ORF">BKA07_001223</name>
</gene>
<dbReference type="EMBL" id="JAATJN010000001">
    <property type="protein sequence ID" value="NJC56188.1"/>
    <property type="molecule type" value="Genomic_DNA"/>
</dbReference>
<comment type="caution">
    <text evidence="3">The sequence shown here is derived from an EMBL/GenBank/DDBJ whole genome shotgun (WGS) entry which is preliminary data.</text>
</comment>
<dbReference type="RefSeq" id="WP_245161860.1">
    <property type="nucleotide sequence ID" value="NZ_BAAAPQ010000026.1"/>
</dbReference>
<protein>
    <recommendedName>
        <fullName evidence="5">DNA modification methylase</fullName>
    </recommendedName>
</protein>
<feature type="compositionally biased region" description="Acidic residues" evidence="1">
    <location>
        <begin position="186"/>
        <end position="195"/>
    </location>
</feature>
<feature type="region of interest" description="Disordered" evidence="1">
    <location>
        <begin position="157"/>
        <end position="221"/>
    </location>
</feature>
<dbReference type="Proteomes" id="UP000576792">
    <property type="component" value="Unassembled WGS sequence"/>
</dbReference>
<evidence type="ECO:0000313" key="3">
    <source>
        <dbReference type="EMBL" id="NJC56188.1"/>
    </source>
</evidence>
<feature type="region of interest" description="Disordered" evidence="1">
    <location>
        <begin position="91"/>
        <end position="126"/>
    </location>
</feature>
<feature type="chain" id="PRO_5032386065" description="DNA modification methylase" evidence="2">
    <location>
        <begin position="25"/>
        <end position="221"/>
    </location>
</feature>
<reference evidence="3 4" key="1">
    <citation type="submission" date="2020-03" db="EMBL/GenBank/DDBJ databases">
        <title>Sequencing the genomes of 1000 actinobacteria strains.</title>
        <authorList>
            <person name="Klenk H.-P."/>
        </authorList>
    </citation>
    <scope>NUCLEOTIDE SEQUENCE [LARGE SCALE GENOMIC DNA]</scope>
    <source>
        <strain evidence="3 4">DSM 18964</strain>
    </source>
</reference>
<keyword evidence="4" id="KW-1185">Reference proteome</keyword>
<evidence type="ECO:0000256" key="1">
    <source>
        <dbReference type="SAM" id="MobiDB-lite"/>
    </source>
</evidence>
<proteinExistence type="predicted"/>
<dbReference type="AlphaFoldDB" id="A0A846RZC5"/>
<sequence length="221" mass="23158">MKRHNRAALAVAALALVIPVSGCASLLSPHQTAEYQYNAGDGAWGTVGDVEVRGLMLIMDESGEGPAQLFFTLINKGDSTASVSVEVGGNETKESVKAGESFIQDPESSASDSSEPIVVDDLDAGPGDLADVTVKVGDDERTIRTQVLTNALPYYEEYVPSEKPSESPSDDATQSGEPSEPSQSDEQGEPGEQGEQEQGQPGEQTQQEQGQQDESAAGVNG</sequence>
<feature type="compositionally biased region" description="Low complexity" evidence="1">
    <location>
        <begin position="105"/>
        <end position="116"/>
    </location>
</feature>
<feature type="compositionally biased region" description="Polar residues" evidence="1">
    <location>
        <begin position="170"/>
        <end position="185"/>
    </location>
</feature>
<evidence type="ECO:0000256" key="2">
    <source>
        <dbReference type="SAM" id="SignalP"/>
    </source>
</evidence>
<accession>A0A846RZC5</accession>
<organism evidence="3 4">
    <name type="scientific">Brevibacterium marinum</name>
    <dbReference type="NCBI Taxonomy" id="418643"/>
    <lineage>
        <taxon>Bacteria</taxon>
        <taxon>Bacillati</taxon>
        <taxon>Actinomycetota</taxon>
        <taxon>Actinomycetes</taxon>
        <taxon>Micrococcales</taxon>
        <taxon>Brevibacteriaceae</taxon>
        <taxon>Brevibacterium</taxon>
    </lineage>
</organism>
<feature type="compositionally biased region" description="Low complexity" evidence="1">
    <location>
        <begin position="196"/>
        <end position="212"/>
    </location>
</feature>
<name>A0A846RZC5_9MICO</name>
<evidence type="ECO:0008006" key="5">
    <source>
        <dbReference type="Google" id="ProtNLM"/>
    </source>
</evidence>
<evidence type="ECO:0000313" key="4">
    <source>
        <dbReference type="Proteomes" id="UP000576792"/>
    </source>
</evidence>
<keyword evidence="2" id="KW-0732">Signal</keyword>